<evidence type="ECO:0000256" key="1">
    <source>
        <dbReference type="SAM" id="MobiDB-lite"/>
    </source>
</evidence>
<gene>
    <name evidence="2" type="ORF">EGYM00392_LOCUS35292</name>
</gene>
<feature type="region of interest" description="Disordered" evidence="1">
    <location>
        <begin position="180"/>
        <end position="209"/>
    </location>
</feature>
<accession>A0A7S1NJP5</accession>
<dbReference type="EMBL" id="HBGA01094499">
    <property type="protein sequence ID" value="CAD9024167.1"/>
    <property type="molecule type" value="Transcribed_RNA"/>
</dbReference>
<evidence type="ECO:0000313" key="2">
    <source>
        <dbReference type="EMBL" id="CAD9024167.1"/>
    </source>
</evidence>
<protein>
    <submittedName>
        <fullName evidence="2">Uncharacterized protein</fullName>
    </submittedName>
</protein>
<feature type="compositionally biased region" description="Low complexity" evidence="1">
    <location>
        <begin position="180"/>
        <end position="189"/>
    </location>
</feature>
<organism evidence="2">
    <name type="scientific">Eutreptiella gymnastica</name>
    <dbReference type="NCBI Taxonomy" id="73025"/>
    <lineage>
        <taxon>Eukaryota</taxon>
        <taxon>Discoba</taxon>
        <taxon>Euglenozoa</taxon>
        <taxon>Euglenida</taxon>
        <taxon>Spirocuta</taxon>
        <taxon>Euglenophyceae</taxon>
        <taxon>Eutreptiales</taxon>
        <taxon>Eutreptiaceae</taxon>
        <taxon>Eutreptiella</taxon>
    </lineage>
</organism>
<reference evidence="2" key="1">
    <citation type="submission" date="2021-01" db="EMBL/GenBank/DDBJ databases">
        <authorList>
            <person name="Corre E."/>
            <person name="Pelletier E."/>
            <person name="Niang G."/>
            <person name="Scheremetjew M."/>
            <person name="Finn R."/>
            <person name="Kale V."/>
            <person name="Holt S."/>
            <person name="Cochrane G."/>
            <person name="Meng A."/>
            <person name="Brown T."/>
            <person name="Cohen L."/>
        </authorList>
    </citation>
    <scope>NUCLEOTIDE SEQUENCE</scope>
    <source>
        <strain evidence="2">NIES-381</strain>
    </source>
</reference>
<name>A0A7S1NJP5_9EUGL</name>
<proteinExistence type="predicted"/>
<dbReference type="AlphaFoldDB" id="A0A7S1NJP5"/>
<sequence>MRPQWLMYGPSWAEQHHSTFLPAVRMPRSWLRVPLQHRQSEPSVATLRGGVSGTPREQRRSYYYYCYGFDVGIRVWGGGGCGANPNEPPPATHYAQGDCVYCVGEGWAEGEPRRLGIPSPISGDGERRGLRSLQASCGMGSSVARRAVGGPTRASALTSSGVPGARTELESNTAWMAQAKAAEAPAAEAKGAEARAAEGQSADGGAKGV</sequence>